<feature type="domain" description="C2H2-type" evidence="2">
    <location>
        <begin position="36"/>
        <end position="63"/>
    </location>
</feature>
<evidence type="ECO:0000313" key="3">
    <source>
        <dbReference type="EMBL" id="GER55023.1"/>
    </source>
</evidence>
<dbReference type="Proteomes" id="UP000325081">
    <property type="component" value="Unassembled WGS sequence"/>
</dbReference>
<dbReference type="AlphaFoldDB" id="A0A5A7RBA5"/>
<comment type="caution">
    <text evidence="3">The sequence shown here is derived from an EMBL/GenBank/DDBJ whole genome shotgun (WGS) entry which is preliminary data.</text>
</comment>
<evidence type="ECO:0000259" key="2">
    <source>
        <dbReference type="PROSITE" id="PS50157"/>
    </source>
</evidence>
<keyword evidence="1" id="KW-0479">Metal-binding</keyword>
<dbReference type="PROSITE" id="PS50157">
    <property type="entry name" value="ZINC_FINGER_C2H2_2"/>
    <property type="match status" value="1"/>
</dbReference>
<evidence type="ECO:0000256" key="1">
    <source>
        <dbReference type="PROSITE-ProRule" id="PRU00042"/>
    </source>
</evidence>
<protein>
    <submittedName>
        <fullName evidence="3">Zinc finger protein</fullName>
    </submittedName>
</protein>
<gene>
    <name evidence="3" type="ORF">STAS_32662</name>
</gene>
<organism evidence="3 4">
    <name type="scientific">Striga asiatica</name>
    <name type="common">Asiatic witchweed</name>
    <name type="synonym">Buchnera asiatica</name>
    <dbReference type="NCBI Taxonomy" id="4170"/>
    <lineage>
        <taxon>Eukaryota</taxon>
        <taxon>Viridiplantae</taxon>
        <taxon>Streptophyta</taxon>
        <taxon>Embryophyta</taxon>
        <taxon>Tracheophyta</taxon>
        <taxon>Spermatophyta</taxon>
        <taxon>Magnoliopsida</taxon>
        <taxon>eudicotyledons</taxon>
        <taxon>Gunneridae</taxon>
        <taxon>Pentapetalae</taxon>
        <taxon>asterids</taxon>
        <taxon>lamiids</taxon>
        <taxon>Lamiales</taxon>
        <taxon>Orobanchaceae</taxon>
        <taxon>Buchnereae</taxon>
        <taxon>Striga</taxon>
    </lineage>
</organism>
<proteinExistence type="predicted"/>
<dbReference type="PROSITE" id="PS00028">
    <property type="entry name" value="ZINC_FINGER_C2H2_1"/>
    <property type="match status" value="1"/>
</dbReference>
<dbReference type="EMBL" id="BKCP01011625">
    <property type="protein sequence ID" value="GER55023.1"/>
    <property type="molecule type" value="Genomic_DNA"/>
</dbReference>
<evidence type="ECO:0000313" key="4">
    <source>
        <dbReference type="Proteomes" id="UP000325081"/>
    </source>
</evidence>
<accession>A0A5A7RBA5</accession>
<dbReference type="SMART" id="SM00355">
    <property type="entry name" value="ZnF_C2H2"/>
    <property type="match status" value="1"/>
</dbReference>
<dbReference type="InterPro" id="IPR013087">
    <property type="entry name" value="Znf_C2H2_type"/>
</dbReference>
<keyword evidence="4" id="KW-1185">Reference proteome</keyword>
<keyword evidence="1" id="KW-0863">Zinc-finger</keyword>
<dbReference type="GO" id="GO:0008270">
    <property type="term" value="F:zinc ion binding"/>
    <property type="evidence" value="ECO:0007669"/>
    <property type="project" value="UniProtKB-KW"/>
</dbReference>
<keyword evidence="1" id="KW-0862">Zinc</keyword>
<reference evidence="4" key="1">
    <citation type="journal article" date="2019" name="Curr. Biol.">
        <title>Genome Sequence of Striga asiatica Provides Insight into the Evolution of Plant Parasitism.</title>
        <authorList>
            <person name="Yoshida S."/>
            <person name="Kim S."/>
            <person name="Wafula E.K."/>
            <person name="Tanskanen J."/>
            <person name="Kim Y.M."/>
            <person name="Honaas L."/>
            <person name="Yang Z."/>
            <person name="Spallek T."/>
            <person name="Conn C.E."/>
            <person name="Ichihashi Y."/>
            <person name="Cheong K."/>
            <person name="Cui S."/>
            <person name="Der J.P."/>
            <person name="Gundlach H."/>
            <person name="Jiao Y."/>
            <person name="Hori C."/>
            <person name="Ishida J.K."/>
            <person name="Kasahara H."/>
            <person name="Kiba T."/>
            <person name="Kim M.S."/>
            <person name="Koo N."/>
            <person name="Laohavisit A."/>
            <person name="Lee Y.H."/>
            <person name="Lumba S."/>
            <person name="McCourt P."/>
            <person name="Mortimer J.C."/>
            <person name="Mutuku J.M."/>
            <person name="Nomura T."/>
            <person name="Sasaki-Sekimoto Y."/>
            <person name="Seto Y."/>
            <person name="Wang Y."/>
            <person name="Wakatake T."/>
            <person name="Sakakibara H."/>
            <person name="Demura T."/>
            <person name="Yamaguchi S."/>
            <person name="Yoneyama K."/>
            <person name="Manabe R.I."/>
            <person name="Nelson D.C."/>
            <person name="Schulman A.H."/>
            <person name="Timko M.P."/>
            <person name="dePamphilis C.W."/>
            <person name="Choi D."/>
            <person name="Shirasu K."/>
        </authorList>
    </citation>
    <scope>NUCLEOTIDE SEQUENCE [LARGE SCALE GENOMIC DNA]</scope>
    <source>
        <strain evidence="4">cv. UVA1</strain>
    </source>
</reference>
<sequence>MALPHASEYHEMVFASLPNDETNVVGWMDMKRITIFRCHMCGRVYTDPGALDQHEEKHELEEEADRREGIWGVGDNGVVLVGNGRLPILVLRLPQGTLYIT</sequence>
<name>A0A5A7RBA5_STRAF</name>